<accession>A0A0D3CYY6</accession>
<evidence type="ECO:0000256" key="1">
    <source>
        <dbReference type="SAM" id="MobiDB-lite"/>
    </source>
</evidence>
<proteinExistence type="predicted"/>
<keyword evidence="3" id="KW-1185">Reference proteome</keyword>
<feature type="compositionally biased region" description="Basic and acidic residues" evidence="1">
    <location>
        <begin position="89"/>
        <end position="100"/>
    </location>
</feature>
<dbReference type="Gramene" id="Bo6g106870.1">
    <property type="protein sequence ID" value="Bo6g106870.1"/>
    <property type="gene ID" value="Bo6g106870"/>
</dbReference>
<feature type="compositionally biased region" description="Polar residues" evidence="1">
    <location>
        <begin position="37"/>
        <end position="47"/>
    </location>
</feature>
<organism evidence="2 3">
    <name type="scientific">Brassica oleracea var. oleracea</name>
    <dbReference type="NCBI Taxonomy" id="109376"/>
    <lineage>
        <taxon>Eukaryota</taxon>
        <taxon>Viridiplantae</taxon>
        <taxon>Streptophyta</taxon>
        <taxon>Embryophyta</taxon>
        <taxon>Tracheophyta</taxon>
        <taxon>Spermatophyta</taxon>
        <taxon>Magnoliopsida</taxon>
        <taxon>eudicotyledons</taxon>
        <taxon>Gunneridae</taxon>
        <taxon>Pentapetalae</taxon>
        <taxon>rosids</taxon>
        <taxon>malvids</taxon>
        <taxon>Brassicales</taxon>
        <taxon>Brassicaceae</taxon>
        <taxon>Brassiceae</taxon>
        <taxon>Brassica</taxon>
    </lineage>
</organism>
<dbReference type="EnsemblPlants" id="Bo6g106870.1">
    <property type="protein sequence ID" value="Bo6g106870.1"/>
    <property type="gene ID" value="Bo6g106870"/>
</dbReference>
<dbReference type="AlphaFoldDB" id="A0A0D3CYY6"/>
<dbReference type="Proteomes" id="UP000032141">
    <property type="component" value="Chromosome C6"/>
</dbReference>
<reference evidence="2" key="2">
    <citation type="submission" date="2015-03" db="UniProtKB">
        <authorList>
            <consortium name="EnsemblPlants"/>
        </authorList>
    </citation>
    <scope>IDENTIFICATION</scope>
</reference>
<protein>
    <submittedName>
        <fullName evidence="2">Uncharacterized protein</fullName>
    </submittedName>
</protein>
<sequence>MPITKGKISKERTITRSVRTRADPRVIRGLAIKDMTKTPSASSTSPEDTPRLTARRSIDDPRVNPAASHGQGDHENRRIRGGRSSCQLQRDHGNPMDQRHASRSMDIPPSCQIPDPKRSRSYLRMSETVATMLPRGAQVKANDDLCNGKSQAHEDRSIFSQKRFKERRFNIVC</sequence>
<feature type="region of interest" description="Disordered" evidence="1">
    <location>
        <begin position="1"/>
        <end position="117"/>
    </location>
</feature>
<feature type="compositionally biased region" description="Basic and acidic residues" evidence="1">
    <location>
        <begin position="8"/>
        <end position="26"/>
    </location>
</feature>
<name>A0A0D3CYY6_BRAOL</name>
<evidence type="ECO:0000313" key="3">
    <source>
        <dbReference type="Proteomes" id="UP000032141"/>
    </source>
</evidence>
<reference evidence="2 3" key="1">
    <citation type="journal article" date="2014" name="Genome Biol.">
        <title>Transcriptome and methylome profiling reveals relics of genome dominance in the mesopolyploid Brassica oleracea.</title>
        <authorList>
            <person name="Parkin I.A."/>
            <person name="Koh C."/>
            <person name="Tang H."/>
            <person name="Robinson S.J."/>
            <person name="Kagale S."/>
            <person name="Clarke W.E."/>
            <person name="Town C.D."/>
            <person name="Nixon J."/>
            <person name="Krishnakumar V."/>
            <person name="Bidwell S.L."/>
            <person name="Denoeud F."/>
            <person name="Belcram H."/>
            <person name="Links M.G."/>
            <person name="Just J."/>
            <person name="Clarke C."/>
            <person name="Bender T."/>
            <person name="Huebert T."/>
            <person name="Mason A.S."/>
            <person name="Pires J.C."/>
            <person name="Barker G."/>
            <person name="Moore J."/>
            <person name="Walley P.G."/>
            <person name="Manoli S."/>
            <person name="Batley J."/>
            <person name="Edwards D."/>
            <person name="Nelson M.N."/>
            <person name="Wang X."/>
            <person name="Paterson A.H."/>
            <person name="King G."/>
            <person name="Bancroft I."/>
            <person name="Chalhoub B."/>
            <person name="Sharpe A.G."/>
        </authorList>
    </citation>
    <scope>NUCLEOTIDE SEQUENCE</scope>
    <source>
        <strain evidence="2 3">cv. TO1000</strain>
    </source>
</reference>
<dbReference type="HOGENOM" id="CLU_1549757_0_0_1"/>
<evidence type="ECO:0000313" key="2">
    <source>
        <dbReference type="EnsemblPlants" id="Bo6g106870.1"/>
    </source>
</evidence>